<evidence type="ECO:0000256" key="1">
    <source>
        <dbReference type="SAM" id="MobiDB-lite"/>
    </source>
</evidence>
<keyword evidence="3" id="KW-1185">Reference proteome</keyword>
<feature type="compositionally biased region" description="Polar residues" evidence="1">
    <location>
        <begin position="1"/>
        <end position="14"/>
    </location>
</feature>
<reference evidence="2 3" key="1">
    <citation type="submission" date="2019-05" db="EMBL/GenBank/DDBJ databases">
        <title>Another draft genome of Portunus trituberculatus and its Hox gene families provides insights of decapod evolution.</title>
        <authorList>
            <person name="Jeong J.-H."/>
            <person name="Song I."/>
            <person name="Kim S."/>
            <person name="Choi T."/>
            <person name="Kim D."/>
            <person name="Ryu S."/>
            <person name="Kim W."/>
        </authorList>
    </citation>
    <scope>NUCLEOTIDE SEQUENCE [LARGE SCALE GENOMIC DNA]</scope>
    <source>
        <tissue evidence="2">Muscle</tissue>
    </source>
</reference>
<gene>
    <name evidence="2" type="ORF">E2C01_064587</name>
</gene>
<dbReference type="AlphaFoldDB" id="A0A5B7HP67"/>
<name>A0A5B7HP67_PORTR</name>
<evidence type="ECO:0000313" key="3">
    <source>
        <dbReference type="Proteomes" id="UP000324222"/>
    </source>
</evidence>
<feature type="compositionally biased region" description="Low complexity" evidence="1">
    <location>
        <begin position="30"/>
        <end position="42"/>
    </location>
</feature>
<feature type="region of interest" description="Disordered" evidence="1">
    <location>
        <begin position="1"/>
        <end position="42"/>
    </location>
</feature>
<dbReference type="EMBL" id="VSRR010030972">
    <property type="protein sequence ID" value="MPC70344.1"/>
    <property type="molecule type" value="Genomic_DNA"/>
</dbReference>
<evidence type="ECO:0000313" key="2">
    <source>
        <dbReference type="EMBL" id="MPC70344.1"/>
    </source>
</evidence>
<accession>A0A5B7HP67</accession>
<dbReference type="Proteomes" id="UP000324222">
    <property type="component" value="Unassembled WGS sequence"/>
</dbReference>
<sequence length="104" mass="11660">MHRLSINLSTTLPPFQTPPAHPNPLPRPPLASSSSSFSSPRQYDGTPLLRFLFLFLSPSSFSSSSSFRHHYRCSHLLPETLPQSCFSFSSSSSSSFFTFQRLSF</sequence>
<comment type="caution">
    <text evidence="2">The sequence shown here is derived from an EMBL/GenBank/DDBJ whole genome shotgun (WGS) entry which is preliminary data.</text>
</comment>
<feature type="compositionally biased region" description="Pro residues" evidence="1">
    <location>
        <begin position="15"/>
        <end position="29"/>
    </location>
</feature>
<organism evidence="2 3">
    <name type="scientific">Portunus trituberculatus</name>
    <name type="common">Swimming crab</name>
    <name type="synonym">Neptunus trituberculatus</name>
    <dbReference type="NCBI Taxonomy" id="210409"/>
    <lineage>
        <taxon>Eukaryota</taxon>
        <taxon>Metazoa</taxon>
        <taxon>Ecdysozoa</taxon>
        <taxon>Arthropoda</taxon>
        <taxon>Crustacea</taxon>
        <taxon>Multicrustacea</taxon>
        <taxon>Malacostraca</taxon>
        <taxon>Eumalacostraca</taxon>
        <taxon>Eucarida</taxon>
        <taxon>Decapoda</taxon>
        <taxon>Pleocyemata</taxon>
        <taxon>Brachyura</taxon>
        <taxon>Eubrachyura</taxon>
        <taxon>Portunoidea</taxon>
        <taxon>Portunidae</taxon>
        <taxon>Portuninae</taxon>
        <taxon>Portunus</taxon>
    </lineage>
</organism>
<protein>
    <submittedName>
        <fullName evidence="2">Uncharacterized protein</fullName>
    </submittedName>
</protein>
<proteinExistence type="predicted"/>